<reference evidence="3" key="2">
    <citation type="submission" date="2025-08" db="UniProtKB">
        <authorList>
            <consortium name="Ensembl"/>
        </authorList>
    </citation>
    <scope>IDENTIFICATION</scope>
    <source>
        <strain evidence="3">Isolate ISIS603380</strain>
    </source>
</reference>
<dbReference type="GeneTree" id="ENSGT01050000248387"/>
<evidence type="ECO:0000313" key="3">
    <source>
        <dbReference type="Ensembl" id="ENSLAFP00000028112.1"/>
    </source>
</evidence>
<dbReference type="HOGENOM" id="CLU_1726488_0_0_1"/>
<keyword evidence="2" id="KW-0812">Transmembrane</keyword>
<proteinExistence type="predicted"/>
<keyword evidence="2" id="KW-1133">Transmembrane helix</keyword>
<dbReference type="Proteomes" id="UP000007646">
    <property type="component" value="Unassembled WGS sequence"/>
</dbReference>
<reference evidence="3 4" key="1">
    <citation type="submission" date="2009-06" db="EMBL/GenBank/DDBJ databases">
        <title>The Genome Sequence of Loxodonta africana (African elephant).</title>
        <authorList>
            <person name="Di Palma F."/>
            <person name="Heiman D."/>
            <person name="Young S."/>
            <person name="Johnson J."/>
            <person name="Lander E.S."/>
            <person name="Lindblad-Toh K."/>
        </authorList>
    </citation>
    <scope>NUCLEOTIDE SEQUENCE [LARGE SCALE GENOMIC DNA]</scope>
    <source>
        <strain evidence="3 4">Isolate ISIS603380</strain>
    </source>
</reference>
<keyword evidence="4" id="KW-1185">Reference proteome</keyword>
<keyword evidence="2" id="KW-0472">Membrane</keyword>
<name>G3UJV3_LOXAF</name>
<feature type="region of interest" description="Disordered" evidence="1">
    <location>
        <begin position="85"/>
        <end position="105"/>
    </location>
</feature>
<accession>G3UJV3</accession>
<dbReference type="InParanoid" id="G3UJV3"/>
<evidence type="ECO:0000256" key="1">
    <source>
        <dbReference type="SAM" id="MobiDB-lite"/>
    </source>
</evidence>
<dbReference type="eggNOG" id="KOG3597">
    <property type="taxonomic scope" value="Eukaryota"/>
</dbReference>
<sequence length="152" mass="16484">IMNDSFAFLLRPDHVQPTIGYLPFTIVPPDPLHDFIPDVPLLVTTDNFNLVTSDPSQEKSVVSLGLIAQPEILGKLTQARWQETGSWGGHSAKEPTVDGKISPTRAVWPPPTTKVSLGTAIQPLMVITPLAVVIFLLIEIAVALCGWLLGQK</sequence>
<dbReference type="AlphaFoldDB" id="G3UJV3"/>
<feature type="transmembrane region" description="Helical" evidence="2">
    <location>
        <begin position="124"/>
        <end position="149"/>
    </location>
</feature>
<protein>
    <submittedName>
        <fullName evidence="3">Uncharacterized protein</fullName>
    </submittedName>
</protein>
<dbReference type="Ensembl" id="ENSLAFT00000028883.1">
    <property type="protein sequence ID" value="ENSLAFP00000028112.1"/>
    <property type="gene ID" value="ENSLAFG00000027421.1"/>
</dbReference>
<evidence type="ECO:0000313" key="4">
    <source>
        <dbReference type="Proteomes" id="UP000007646"/>
    </source>
</evidence>
<evidence type="ECO:0000256" key="2">
    <source>
        <dbReference type="SAM" id="Phobius"/>
    </source>
</evidence>
<organism evidence="3 4">
    <name type="scientific">Loxodonta africana</name>
    <name type="common">African elephant</name>
    <dbReference type="NCBI Taxonomy" id="9785"/>
    <lineage>
        <taxon>Eukaryota</taxon>
        <taxon>Metazoa</taxon>
        <taxon>Chordata</taxon>
        <taxon>Craniata</taxon>
        <taxon>Vertebrata</taxon>
        <taxon>Euteleostomi</taxon>
        <taxon>Mammalia</taxon>
        <taxon>Eutheria</taxon>
        <taxon>Afrotheria</taxon>
        <taxon>Proboscidea</taxon>
        <taxon>Elephantidae</taxon>
        <taxon>Loxodonta</taxon>
    </lineage>
</organism>
<dbReference type="STRING" id="9785.ENSLAFP00000028112"/>
<reference evidence="3" key="3">
    <citation type="submission" date="2025-09" db="UniProtKB">
        <authorList>
            <consortium name="Ensembl"/>
        </authorList>
    </citation>
    <scope>IDENTIFICATION</scope>
    <source>
        <strain evidence="3">Isolate ISIS603380</strain>
    </source>
</reference>